<evidence type="ECO:0000256" key="1">
    <source>
        <dbReference type="SAM" id="MobiDB-lite"/>
    </source>
</evidence>
<comment type="caution">
    <text evidence="2">The sequence shown here is derived from an EMBL/GenBank/DDBJ whole genome shotgun (WGS) entry which is preliminary data.</text>
</comment>
<evidence type="ECO:0000313" key="2">
    <source>
        <dbReference type="EMBL" id="KAK4185755.1"/>
    </source>
</evidence>
<evidence type="ECO:0000313" key="3">
    <source>
        <dbReference type="Proteomes" id="UP001302126"/>
    </source>
</evidence>
<proteinExistence type="predicted"/>
<accession>A0AAN7AHB6</accession>
<organism evidence="2 3">
    <name type="scientific">Podospora australis</name>
    <dbReference type="NCBI Taxonomy" id="1536484"/>
    <lineage>
        <taxon>Eukaryota</taxon>
        <taxon>Fungi</taxon>
        <taxon>Dikarya</taxon>
        <taxon>Ascomycota</taxon>
        <taxon>Pezizomycotina</taxon>
        <taxon>Sordariomycetes</taxon>
        <taxon>Sordariomycetidae</taxon>
        <taxon>Sordariales</taxon>
        <taxon>Podosporaceae</taxon>
        <taxon>Podospora</taxon>
    </lineage>
</organism>
<feature type="compositionally biased region" description="Polar residues" evidence="1">
    <location>
        <begin position="38"/>
        <end position="52"/>
    </location>
</feature>
<protein>
    <submittedName>
        <fullName evidence="2">Uncharacterized protein</fullName>
    </submittedName>
</protein>
<name>A0AAN7AHB6_9PEZI</name>
<reference evidence="2" key="2">
    <citation type="submission" date="2023-05" db="EMBL/GenBank/DDBJ databases">
        <authorList>
            <consortium name="Lawrence Berkeley National Laboratory"/>
            <person name="Steindorff A."/>
            <person name="Hensen N."/>
            <person name="Bonometti L."/>
            <person name="Westerberg I."/>
            <person name="Brannstrom I.O."/>
            <person name="Guillou S."/>
            <person name="Cros-Aarteil S."/>
            <person name="Calhoun S."/>
            <person name="Haridas S."/>
            <person name="Kuo A."/>
            <person name="Mondo S."/>
            <person name="Pangilinan J."/>
            <person name="Riley R."/>
            <person name="Labutti K."/>
            <person name="Andreopoulos B."/>
            <person name="Lipzen A."/>
            <person name="Chen C."/>
            <person name="Yanf M."/>
            <person name="Daum C."/>
            <person name="Ng V."/>
            <person name="Clum A."/>
            <person name="Ohm R."/>
            <person name="Martin F."/>
            <person name="Silar P."/>
            <person name="Natvig D."/>
            <person name="Lalanne C."/>
            <person name="Gautier V."/>
            <person name="Ament-Velasquez S.L."/>
            <person name="Kruys A."/>
            <person name="Hutchinson M.I."/>
            <person name="Powell A.J."/>
            <person name="Barry K."/>
            <person name="Miller A.N."/>
            <person name="Grigoriev I.V."/>
            <person name="Debuchy R."/>
            <person name="Gladieux P."/>
            <person name="Thoren M.H."/>
            <person name="Johannesson H."/>
        </authorList>
    </citation>
    <scope>NUCLEOTIDE SEQUENCE</scope>
    <source>
        <strain evidence="2">PSN309</strain>
    </source>
</reference>
<dbReference type="AlphaFoldDB" id="A0AAN7AHB6"/>
<dbReference type="EMBL" id="MU864440">
    <property type="protein sequence ID" value="KAK4185755.1"/>
    <property type="molecule type" value="Genomic_DNA"/>
</dbReference>
<gene>
    <name evidence="2" type="ORF">QBC35DRAFT_476026</name>
</gene>
<keyword evidence="3" id="KW-1185">Reference proteome</keyword>
<reference evidence="2" key="1">
    <citation type="journal article" date="2023" name="Mol. Phylogenet. Evol.">
        <title>Genome-scale phylogeny and comparative genomics of the fungal order Sordariales.</title>
        <authorList>
            <person name="Hensen N."/>
            <person name="Bonometti L."/>
            <person name="Westerberg I."/>
            <person name="Brannstrom I.O."/>
            <person name="Guillou S."/>
            <person name="Cros-Aarteil S."/>
            <person name="Calhoun S."/>
            <person name="Haridas S."/>
            <person name="Kuo A."/>
            <person name="Mondo S."/>
            <person name="Pangilinan J."/>
            <person name="Riley R."/>
            <person name="LaButti K."/>
            <person name="Andreopoulos B."/>
            <person name="Lipzen A."/>
            <person name="Chen C."/>
            <person name="Yan M."/>
            <person name="Daum C."/>
            <person name="Ng V."/>
            <person name="Clum A."/>
            <person name="Steindorff A."/>
            <person name="Ohm R.A."/>
            <person name="Martin F."/>
            <person name="Silar P."/>
            <person name="Natvig D.O."/>
            <person name="Lalanne C."/>
            <person name="Gautier V."/>
            <person name="Ament-Velasquez S.L."/>
            <person name="Kruys A."/>
            <person name="Hutchinson M.I."/>
            <person name="Powell A.J."/>
            <person name="Barry K."/>
            <person name="Miller A.N."/>
            <person name="Grigoriev I.V."/>
            <person name="Debuchy R."/>
            <person name="Gladieux P."/>
            <person name="Hiltunen Thoren M."/>
            <person name="Johannesson H."/>
        </authorList>
    </citation>
    <scope>NUCLEOTIDE SEQUENCE</scope>
    <source>
        <strain evidence="2">PSN309</strain>
    </source>
</reference>
<sequence length="309" mass="34821">MVTHHLNKSFSTSSRAQTTLQNHNFCDKQDVSSPEVKSGSSCTQQSSVTQENPESDQHISQIARLEKELSELRQKVEEKDRLIDKLRVDPESQRKIAGLMEIIHDWDRKNRLQRHTIRTLNTTVRNQKLKILALGSLLATVSDDPALRQQVAAIEAALPFEYSHPIFHPTVFALEIATSLNMAIPAHLASYQTMISAIGKRSVYGPQSDLAQERPTNDMLMPSNACLQEKVSRFELILGEKDSLIAELKADAQCKIEGLMDIARDQERKITRQKNGLRTLNNTIRNHMTIIIAVTNQLATVTNDHAVRD</sequence>
<dbReference type="Proteomes" id="UP001302126">
    <property type="component" value="Unassembled WGS sequence"/>
</dbReference>
<feature type="region of interest" description="Disordered" evidence="1">
    <location>
        <begin position="29"/>
        <end position="57"/>
    </location>
</feature>